<dbReference type="CDD" id="cd10981">
    <property type="entry name" value="ZnPC_S1P1"/>
    <property type="match status" value="1"/>
</dbReference>
<gene>
    <name evidence="1" type="ORF">H8B21_07635</name>
</gene>
<dbReference type="Proteomes" id="UP000651112">
    <property type="component" value="Unassembled WGS sequence"/>
</dbReference>
<organism evidence="1 2">
    <name type="scientific">Sphingobacterium chuzhouense</name>
    <dbReference type="NCBI Taxonomy" id="1742264"/>
    <lineage>
        <taxon>Bacteria</taxon>
        <taxon>Pseudomonadati</taxon>
        <taxon>Bacteroidota</taxon>
        <taxon>Sphingobacteriia</taxon>
        <taxon>Sphingobacteriales</taxon>
        <taxon>Sphingobacteriaceae</taxon>
        <taxon>Sphingobacterium</taxon>
    </lineage>
</organism>
<evidence type="ECO:0008006" key="3">
    <source>
        <dbReference type="Google" id="ProtNLM"/>
    </source>
</evidence>
<protein>
    <recommendedName>
        <fullName evidence="3">S1/P1 Nuclease</fullName>
    </recommendedName>
</protein>
<dbReference type="SUPFAM" id="SSF48537">
    <property type="entry name" value="Phospholipase C/P1 nuclease"/>
    <property type="match status" value="1"/>
</dbReference>
<dbReference type="Gene3D" id="1.10.575.10">
    <property type="entry name" value="P1 Nuclease"/>
    <property type="match status" value="1"/>
</dbReference>
<evidence type="ECO:0000313" key="2">
    <source>
        <dbReference type="Proteomes" id="UP000651112"/>
    </source>
</evidence>
<proteinExistence type="predicted"/>
<keyword evidence="2" id="KW-1185">Reference proteome</keyword>
<reference evidence="1 2" key="1">
    <citation type="submission" date="2020-08" db="EMBL/GenBank/DDBJ databases">
        <title>Sphingobacterium sp. DN00404 isolated from aquaculture water.</title>
        <authorList>
            <person name="Zhang M."/>
        </authorList>
    </citation>
    <scope>NUCLEOTIDE SEQUENCE [LARGE SCALE GENOMIC DNA]</scope>
    <source>
        <strain evidence="1 2">KCTC 42746</strain>
    </source>
</reference>
<comment type="caution">
    <text evidence="1">The sequence shown here is derived from an EMBL/GenBank/DDBJ whole genome shotgun (WGS) entry which is preliminary data.</text>
</comment>
<accession>A0ABR7XQH1</accession>
<sequence>MYNKYCHFLGMLLILICSSWGFYAHKKINHAAVFTLPTELAKFYKRHIDVITEKAVDADKRCYVDSLESPRHFIDVEEYEDGNMDSIPIHWSRAIEKFQERKLRASGIVPWQIYFTYQKLVKAFRESNTNAIIRHSADLGHYVSDAHVPLHTTRNYNGQLTGQIGIHAFWESRLPEMFADGYNLFVGKAEYLDSPLDSAWVIVRESNALVDSVLLLEKELSNTFPKHLQRSYITRNNILISSYSDAYASAYHERMQGMVEDRMRKSIQRTGSFWFSAWVDAGQPSLKGKLKSDQKDEVTDVQQGKIIGREEWH</sequence>
<dbReference type="EMBL" id="JACNYL010000002">
    <property type="protein sequence ID" value="MBD1421439.1"/>
    <property type="molecule type" value="Genomic_DNA"/>
</dbReference>
<evidence type="ECO:0000313" key="1">
    <source>
        <dbReference type="EMBL" id="MBD1421439.1"/>
    </source>
</evidence>
<dbReference type="RefSeq" id="WP_190313204.1">
    <property type="nucleotide sequence ID" value="NZ_JACNYL010000002.1"/>
</dbReference>
<dbReference type="InterPro" id="IPR008947">
    <property type="entry name" value="PLipase_C/P1_nuclease_dom_sf"/>
</dbReference>
<name>A0ABR7XQH1_9SPHI</name>